<dbReference type="eggNOG" id="KOG1239">
    <property type="taxonomic scope" value="Eukaryota"/>
</dbReference>
<keyword evidence="10" id="KW-1185">Reference proteome</keyword>
<dbReference type="Pfam" id="PF02096">
    <property type="entry name" value="60KD_IMP"/>
    <property type="match status" value="1"/>
</dbReference>
<dbReference type="Proteomes" id="UP000002630">
    <property type="component" value="Linkage Group LG32"/>
</dbReference>
<dbReference type="STRING" id="2880.D7FMT8"/>
<dbReference type="OMA" id="PWWVSII"/>
<organism evidence="9 10">
    <name type="scientific">Ectocarpus siliculosus</name>
    <name type="common">Brown alga</name>
    <name type="synonym">Conferva siliculosa</name>
    <dbReference type="NCBI Taxonomy" id="2880"/>
    <lineage>
        <taxon>Eukaryota</taxon>
        <taxon>Sar</taxon>
        <taxon>Stramenopiles</taxon>
        <taxon>Ochrophyta</taxon>
        <taxon>PX clade</taxon>
        <taxon>Phaeophyceae</taxon>
        <taxon>Ectocarpales</taxon>
        <taxon>Ectocarpaceae</taxon>
        <taxon>Ectocarpus</taxon>
    </lineage>
</organism>
<dbReference type="InterPro" id="IPR028055">
    <property type="entry name" value="YidC/Oxa/ALB_C"/>
</dbReference>
<name>D7FMT8_ECTSI</name>
<evidence type="ECO:0000256" key="5">
    <source>
        <dbReference type="RuleBase" id="RU003945"/>
    </source>
</evidence>
<dbReference type="AlphaFoldDB" id="D7FMT8"/>
<comment type="similarity">
    <text evidence="5">Belongs to the OXA1/ALB3/YidC family.</text>
</comment>
<feature type="transmembrane region" description="Helical" evidence="7">
    <location>
        <begin position="143"/>
        <end position="160"/>
    </location>
</feature>
<feature type="compositionally biased region" description="Pro residues" evidence="6">
    <location>
        <begin position="244"/>
        <end position="254"/>
    </location>
</feature>
<dbReference type="InParanoid" id="D7FMT8"/>
<dbReference type="EMBL" id="FN649757">
    <property type="protein sequence ID" value="CBJ30003.1"/>
    <property type="molecule type" value="Genomic_DNA"/>
</dbReference>
<dbReference type="PANTHER" id="PTHR12428">
    <property type="entry name" value="OXA1"/>
    <property type="match status" value="1"/>
</dbReference>
<accession>D7FMT8</accession>
<keyword evidence="3 7" id="KW-1133">Transmembrane helix</keyword>
<feature type="transmembrane region" description="Helical" evidence="7">
    <location>
        <begin position="102"/>
        <end position="123"/>
    </location>
</feature>
<keyword evidence="2 5" id="KW-0812">Transmembrane</keyword>
<evidence type="ECO:0000256" key="3">
    <source>
        <dbReference type="ARBA" id="ARBA00022989"/>
    </source>
</evidence>
<dbReference type="GO" id="GO:0032979">
    <property type="term" value="P:protein insertion into mitochondrial inner membrane from matrix"/>
    <property type="evidence" value="ECO:0007669"/>
    <property type="project" value="TreeGrafter"/>
</dbReference>
<proteinExistence type="inferred from homology"/>
<dbReference type="EMBL" id="FN648215">
    <property type="protein sequence ID" value="CBJ30003.1"/>
    <property type="molecule type" value="Genomic_DNA"/>
</dbReference>
<feature type="transmembrane region" description="Helical" evidence="7">
    <location>
        <begin position="181"/>
        <end position="202"/>
    </location>
</feature>
<dbReference type="GO" id="GO:0032977">
    <property type="term" value="F:membrane insertase activity"/>
    <property type="evidence" value="ECO:0007669"/>
    <property type="project" value="InterPro"/>
</dbReference>
<gene>
    <name evidence="9" type="primary">Oxa1-like</name>
    <name evidence="9" type="ORF">Esi_0170_0057</name>
</gene>
<evidence type="ECO:0000259" key="8">
    <source>
        <dbReference type="Pfam" id="PF02096"/>
    </source>
</evidence>
<feature type="transmembrane region" description="Helical" evidence="7">
    <location>
        <begin position="20"/>
        <end position="43"/>
    </location>
</feature>
<dbReference type="CDD" id="cd20069">
    <property type="entry name" value="5TM_Oxa1-like"/>
    <property type="match status" value="1"/>
</dbReference>
<dbReference type="GO" id="GO:0005743">
    <property type="term" value="C:mitochondrial inner membrane"/>
    <property type="evidence" value="ECO:0007669"/>
    <property type="project" value="TreeGrafter"/>
</dbReference>
<feature type="domain" description="Membrane insertase YidC/Oxa/ALB C-terminal" evidence="8">
    <location>
        <begin position="22"/>
        <end position="216"/>
    </location>
</feature>
<dbReference type="OrthoDB" id="2148490at2759"/>
<dbReference type="InterPro" id="IPR001708">
    <property type="entry name" value="YidC/ALB3/OXA1/COX18"/>
</dbReference>
<comment type="subcellular location">
    <subcellularLocation>
        <location evidence="1 5">Membrane</location>
        <topology evidence="1 5">Multi-pass membrane protein</topology>
    </subcellularLocation>
</comment>
<dbReference type="PANTHER" id="PTHR12428:SF65">
    <property type="entry name" value="CYTOCHROME C OXIDASE ASSEMBLY PROTEIN COX18, MITOCHONDRIAL"/>
    <property type="match status" value="1"/>
</dbReference>
<evidence type="ECO:0000256" key="7">
    <source>
        <dbReference type="SAM" id="Phobius"/>
    </source>
</evidence>
<evidence type="ECO:0000313" key="10">
    <source>
        <dbReference type="Proteomes" id="UP000002630"/>
    </source>
</evidence>
<sequence length="260" mass="28493">MHVMGGVQSGVQAVHHTTGLPWWATIAVATIGVKISLLPVVVYQAGHMDRMRAAWPEIQILRGYLATSLEEIPQERVLERWRKYKVFFSGARGVLGLHGTHLRGMFATPLVNLPVFITFVWSIRGMLRDGTVPGLDTGEADTVHSLMLPIIGTLCTYTSLEIVKMKGATGWMKFFQDGMQTFIILMLPWVSTFPQGVFMYWIPSAVFQMGQTYTMKNNKVRELLGLKPLGLPPREAAGATPSLAPAPAPAPIPAPKAIGG</sequence>
<evidence type="ECO:0000313" key="9">
    <source>
        <dbReference type="EMBL" id="CBJ30003.1"/>
    </source>
</evidence>
<feature type="region of interest" description="Disordered" evidence="6">
    <location>
        <begin position="237"/>
        <end position="260"/>
    </location>
</feature>
<evidence type="ECO:0000256" key="2">
    <source>
        <dbReference type="ARBA" id="ARBA00022692"/>
    </source>
</evidence>
<evidence type="ECO:0000256" key="1">
    <source>
        <dbReference type="ARBA" id="ARBA00004141"/>
    </source>
</evidence>
<reference evidence="9 10" key="1">
    <citation type="journal article" date="2010" name="Nature">
        <title>The Ectocarpus genome and the independent evolution of multicellularity in brown algae.</title>
        <authorList>
            <person name="Cock J.M."/>
            <person name="Sterck L."/>
            <person name="Rouze P."/>
            <person name="Scornet D."/>
            <person name="Allen A.E."/>
            <person name="Amoutzias G."/>
            <person name="Anthouard V."/>
            <person name="Artiguenave F."/>
            <person name="Aury J.M."/>
            <person name="Badger J.H."/>
            <person name="Beszteri B."/>
            <person name="Billiau K."/>
            <person name="Bonnet E."/>
            <person name="Bothwell J.H."/>
            <person name="Bowler C."/>
            <person name="Boyen C."/>
            <person name="Brownlee C."/>
            <person name="Carrano C.J."/>
            <person name="Charrier B."/>
            <person name="Cho G.Y."/>
            <person name="Coelho S.M."/>
            <person name="Collen J."/>
            <person name="Corre E."/>
            <person name="Da Silva C."/>
            <person name="Delage L."/>
            <person name="Delaroque N."/>
            <person name="Dittami S.M."/>
            <person name="Doulbeau S."/>
            <person name="Elias M."/>
            <person name="Farnham G."/>
            <person name="Gachon C.M."/>
            <person name="Gschloessl B."/>
            <person name="Heesch S."/>
            <person name="Jabbari K."/>
            <person name="Jubin C."/>
            <person name="Kawai H."/>
            <person name="Kimura K."/>
            <person name="Kloareg B."/>
            <person name="Kupper F.C."/>
            <person name="Lang D."/>
            <person name="Le Bail A."/>
            <person name="Leblanc C."/>
            <person name="Lerouge P."/>
            <person name="Lohr M."/>
            <person name="Lopez P.J."/>
            <person name="Martens C."/>
            <person name="Maumus F."/>
            <person name="Michel G."/>
            <person name="Miranda-Saavedra D."/>
            <person name="Morales J."/>
            <person name="Moreau H."/>
            <person name="Motomura T."/>
            <person name="Nagasato C."/>
            <person name="Napoli C.A."/>
            <person name="Nelson D.R."/>
            <person name="Nyvall-Collen P."/>
            <person name="Peters A.F."/>
            <person name="Pommier C."/>
            <person name="Potin P."/>
            <person name="Poulain J."/>
            <person name="Quesneville H."/>
            <person name="Read B."/>
            <person name="Rensing S.A."/>
            <person name="Ritter A."/>
            <person name="Rousvoal S."/>
            <person name="Samanta M."/>
            <person name="Samson G."/>
            <person name="Schroeder D.C."/>
            <person name="Segurens B."/>
            <person name="Strittmatter M."/>
            <person name="Tonon T."/>
            <person name="Tregear J.W."/>
            <person name="Valentin K."/>
            <person name="von Dassow P."/>
            <person name="Yamagishi T."/>
            <person name="Van de Peer Y."/>
            <person name="Wincker P."/>
        </authorList>
    </citation>
    <scope>NUCLEOTIDE SEQUENCE [LARGE SCALE GENOMIC DNA]</scope>
    <source>
        <strain evidence="10">Ec32 / CCAP1310/4</strain>
    </source>
</reference>
<evidence type="ECO:0000256" key="4">
    <source>
        <dbReference type="ARBA" id="ARBA00023136"/>
    </source>
</evidence>
<protein>
    <submittedName>
        <fullName evidence="9">Oxa1-like homolog, mitochondrial inner membrane insertase</fullName>
    </submittedName>
</protein>
<keyword evidence="4 7" id="KW-0472">Membrane</keyword>
<evidence type="ECO:0000256" key="6">
    <source>
        <dbReference type="SAM" id="MobiDB-lite"/>
    </source>
</evidence>